<reference evidence="2 3" key="1">
    <citation type="journal article" date="2017" name="ISME J.">
        <title>Energy and carbon metabolisms in a deep terrestrial subsurface fluid microbial community.</title>
        <authorList>
            <person name="Momper L."/>
            <person name="Jungbluth S.P."/>
            <person name="Lee M.D."/>
            <person name="Amend J.P."/>
        </authorList>
    </citation>
    <scope>NUCLEOTIDE SEQUENCE [LARGE SCALE GENOMIC DNA]</scope>
    <source>
        <strain evidence="2">SURF_26</strain>
    </source>
</reference>
<evidence type="ECO:0000313" key="3">
    <source>
        <dbReference type="Proteomes" id="UP000266426"/>
    </source>
</evidence>
<comment type="caution">
    <text evidence="2">The sequence shown here is derived from an EMBL/GenBank/DDBJ whole genome shotgun (WGS) entry which is preliminary data.</text>
</comment>
<dbReference type="SUPFAM" id="SSF64518">
    <property type="entry name" value="Phase 1 flagellin"/>
    <property type="match status" value="1"/>
</dbReference>
<name>A0A3A4R682_9BACT</name>
<dbReference type="EMBL" id="QZJZ01000029">
    <property type="protein sequence ID" value="RJP60472.1"/>
    <property type="molecule type" value="Genomic_DNA"/>
</dbReference>
<dbReference type="GO" id="GO:0005198">
    <property type="term" value="F:structural molecule activity"/>
    <property type="evidence" value="ECO:0007669"/>
    <property type="project" value="InterPro"/>
</dbReference>
<keyword evidence="2" id="KW-0969">Cilium</keyword>
<organism evidence="2 3">
    <name type="scientific">Candidatus Auribacter fodinae</name>
    <dbReference type="NCBI Taxonomy" id="2093366"/>
    <lineage>
        <taxon>Bacteria</taxon>
        <taxon>Pseudomonadati</taxon>
        <taxon>Candidatus Auribacterota</taxon>
        <taxon>Candidatus Auribacteria</taxon>
        <taxon>Candidatus Auribacterales</taxon>
        <taxon>Candidatus Auribacteraceae</taxon>
        <taxon>Candidatus Auribacter</taxon>
    </lineage>
</organism>
<evidence type="ECO:0000259" key="1">
    <source>
        <dbReference type="Pfam" id="PF00669"/>
    </source>
</evidence>
<sequence>MGDLARVNTNIAALQSFQTLTNINTRLVKAQEHISTGKIVNKASDSPS</sequence>
<gene>
    <name evidence="2" type="ORF">C4541_04030</name>
</gene>
<dbReference type="InterPro" id="IPR001029">
    <property type="entry name" value="Flagellin_N"/>
</dbReference>
<dbReference type="Pfam" id="PF00669">
    <property type="entry name" value="Flagellin_N"/>
    <property type="match status" value="1"/>
</dbReference>
<protein>
    <submittedName>
        <fullName evidence="2">Flagellin</fullName>
    </submittedName>
</protein>
<keyword evidence="2" id="KW-0282">Flagellum</keyword>
<feature type="non-terminal residue" evidence="2">
    <location>
        <position position="48"/>
    </location>
</feature>
<proteinExistence type="predicted"/>
<dbReference type="Proteomes" id="UP000266426">
    <property type="component" value="Unassembled WGS sequence"/>
</dbReference>
<dbReference type="AlphaFoldDB" id="A0A3A4R682"/>
<evidence type="ECO:0000313" key="2">
    <source>
        <dbReference type="EMBL" id="RJP60472.1"/>
    </source>
</evidence>
<accession>A0A3A4R682</accession>
<keyword evidence="2" id="KW-0966">Cell projection</keyword>
<feature type="domain" description="Flagellin N-terminal" evidence="1">
    <location>
        <begin position="7"/>
        <end position="48"/>
    </location>
</feature>